<dbReference type="RefSeq" id="WP_005958388.1">
    <property type="nucleotide sequence ID" value="NZ_JAMGTK010000027.1"/>
</dbReference>
<evidence type="ECO:0000313" key="2">
    <source>
        <dbReference type="Proteomes" id="UP001173223"/>
    </source>
</evidence>
<evidence type="ECO:0000313" key="1">
    <source>
        <dbReference type="EMBL" id="MDK4512859.1"/>
    </source>
</evidence>
<sequence>MAKNDKKTTEITGAEVEKTTEKVKFTSDYKSLMIAGTNIAFRNGEYETEDELEIALLRNNSAVVEVEAGE</sequence>
<reference evidence="1" key="1">
    <citation type="journal article" date="2022" name="Gene">
        <title>A genome-led study on the pathogenesis of Fusobacterium necrophorum infections.</title>
        <authorList>
            <person name="Thapa G."/>
            <person name="Jayal A."/>
            <person name="Sikazwe E."/>
            <person name="Perry T."/>
            <person name="Mohammed Al Balushi A."/>
            <person name="Livingstone P."/>
        </authorList>
    </citation>
    <scope>NUCLEOTIDE SEQUENCE</scope>
    <source>
        <strain evidence="1">BRON_8</strain>
    </source>
</reference>
<gene>
    <name evidence="1" type="ORF">MWG07_11430</name>
</gene>
<accession>A0AAW6WFX2</accession>
<protein>
    <submittedName>
        <fullName evidence="1">Uncharacterized protein</fullName>
    </submittedName>
</protein>
<dbReference type="AlphaFoldDB" id="A0AAW6WFX2"/>
<name>A0AAW6WFX2_9FUSO</name>
<proteinExistence type="predicted"/>
<reference evidence="1" key="2">
    <citation type="submission" date="2022-04" db="EMBL/GenBank/DDBJ databases">
        <authorList>
            <person name="Livingstone P.G."/>
        </authorList>
    </citation>
    <scope>NUCLEOTIDE SEQUENCE</scope>
    <source>
        <strain evidence="1">BRON_8</strain>
    </source>
</reference>
<dbReference type="Proteomes" id="UP001173223">
    <property type="component" value="Unassembled WGS sequence"/>
</dbReference>
<dbReference type="EMBL" id="JAMGTK010000027">
    <property type="protein sequence ID" value="MDK4512859.1"/>
    <property type="molecule type" value="Genomic_DNA"/>
</dbReference>
<keyword evidence="2" id="KW-1185">Reference proteome</keyword>
<comment type="caution">
    <text evidence="1">The sequence shown here is derived from an EMBL/GenBank/DDBJ whole genome shotgun (WGS) entry which is preliminary data.</text>
</comment>
<organism evidence="1 2">
    <name type="scientific">Fusobacterium necrophorum</name>
    <dbReference type="NCBI Taxonomy" id="859"/>
    <lineage>
        <taxon>Bacteria</taxon>
        <taxon>Fusobacteriati</taxon>
        <taxon>Fusobacteriota</taxon>
        <taxon>Fusobacteriia</taxon>
        <taxon>Fusobacteriales</taxon>
        <taxon>Fusobacteriaceae</taxon>
        <taxon>Fusobacterium</taxon>
    </lineage>
</organism>